<dbReference type="AlphaFoldDB" id="A0A4V3D714"/>
<name>A0A4V3D714_9GAMM</name>
<organism evidence="9 10">
    <name type="scientific">Permianibacter aggregans</name>
    <dbReference type="NCBI Taxonomy" id="1510150"/>
    <lineage>
        <taxon>Bacteria</taxon>
        <taxon>Pseudomonadati</taxon>
        <taxon>Pseudomonadota</taxon>
        <taxon>Gammaproteobacteria</taxon>
        <taxon>Pseudomonadales</taxon>
        <taxon>Pseudomonadaceae</taxon>
        <taxon>Permianibacter</taxon>
    </lineage>
</organism>
<dbReference type="Gene3D" id="2.40.160.50">
    <property type="entry name" value="membrane protein fhac: a member of the omp85/tpsb transporter family"/>
    <property type="match status" value="1"/>
</dbReference>
<dbReference type="GO" id="GO:0019867">
    <property type="term" value="C:outer membrane"/>
    <property type="evidence" value="ECO:0007669"/>
    <property type="project" value="InterPro"/>
</dbReference>
<evidence type="ECO:0000259" key="8">
    <source>
        <dbReference type="Pfam" id="PF01103"/>
    </source>
</evidence>
<feature type="domain" description="Bacterial surface antigen (D15)" evidence="8">
    <location>
        <begin position="281"/>
        <end position="572"/>
    </location>
</feature>
<comment type="subcellular location">
    <subcellularLocation>
        <location evidence="1">Membrane</location>
    </subcellularLocation>
</comment>
<keyword evidence="5" id="KW-0472">Membrane</keyword>
<dbReference type="InterPro" id="IPR000184">
    <property type="entry name" value="Bac_surfAg_D15"/>
</dbReference>
<sequence>MFRVMLLTIASAACAVASAAEIRFKAPENVNELVQQYIELEVEDADADDPTVRDTLLHQARDDVRELLATEGYFTPTVRWSDRLLITIETGPATEIGDVDLRISGPVESARIEQLKKHWTLTTGMRFTQQRWDEAKQNLLRNLTDRDFPAARIVDSKALIEPELQRANLSVHIDSGPAYVYGPLQIKGLARYRSTQIDNYAGSLSVGEPYRREELLRLQNDLQNTPYFATVDVRIVPTEQTAVLNTDPEYGAIKVSAPVEVFVVERAPHRISFGVGASSDAGARTQINYSFPDLFGRAWDFSTGLKIEQKQQSLYADMFFPRPDADTQDSVGVVFRNEEFENLQVFSQTYRATRAVIDNRLETRYALTLENSIEQPAGQAENSRLALVPSVTYIWRLVDNLRMPRHGGNYLVDLAAASEELVSDTSFAYVDMRAQYFFTFADDWTLILRAELGGNFAVDNDEVPQRYLFRTGGSNSVRGYDYQSIGVLDGTTVVGARRLVVASAELNYWFDDYWAAAVFYDAGDAKNSISELEWNYGYGIGARYATPAGPIALDIAQGDDDGDIRYHFAVSIPF</sequence>
<evidence type="ECO:0000256" key="2">
    <source>
        <dbReference type="ARBA" id="ARBA00022452"/>
    </source>
</evidence>
<dbReference type="Gene3D" id="3.10.20.310">
    <property type="entry name" value="membrane protein fhac"/>
    <property type="match status" value="2"/>
</dbReference>
<protein>
    <submittedName>
        <fullName evidence="9">Autotransporter secretion outer membrane protein TamA</fullName>
    </submittedName>
</protein>
<feature type="signal peptide" evidence="7">
    <location>
        <begin position="1"/>
        <end position="19"/>
    </location>
</feature>
<evidence type="ECO:0000256" key="1">
    <source>
        <dbReference type="ARBA" id="ARBA00004370"/>
    </source>
</evidence>
<proteinExistence type="predicted"/>
<dbReference type="Proteomes" id="UP000295375">
    <property type="component" value="Unassembled WGS sequence"/>
</dbReference>
<evidence type="ECO:0000256" key="3">
    <source>
        <dbReference type="ARBA" id="ARBA00022692"/>
    </source>
</evidence>
<keyword evidence="6" id="KW-0998">Cell outer membrane</keyword>
<gene>
    <name evidence="9" type="ORF">EV696_11581</name>
</gene>
<evidence type="ECO:0000256" key="4">
    <source>
        <dbReference type="ARBA" id="ARBA00022729"/>
    </source>
</evidence>
<evidence type="ECO:0000256" key="6">
    <source>
        <dbReference type="ARBA" id="ARBA00023237"/>
    </source>
</evidence>
<accession>A0A4V3D714</accession>
<evidence type="ECO:0000313" key="10">
    <source>
        <dbReference type="Proteomes" id="UP000295375"/>
    </source>
</evidence>
<evidence type="ECO:0000256" key="5">
    <source>
        <dbReference type="ARBA" id="ARBA00023136"/>
    </source>
</evidence>
<dbReference type="Pfam" id="PF01103">
    <property type="entry name" value="Omp85"/>
    <property type="match status" value="1"/>
</dbReference>
<evidence type="ECO:0000313" key="9">
    <source>
        <dbReference type="EMBL" id="TDQ46087.1"/>
    </source>
</evidence>
<dbReference type="PANTHER" id="PTHR12815">
    <property type="entry name" value="SORTING AND ASSEMBLY MACHINERY SAMM50 PROTEIN FAMILY MEMBER"/>
    <property type="match status" value="1"/>
</dbReference>
<keyword evidence="2" id="KW-1134">Transmembrane beta strand</keyword>
<keyword evidence="3" id="KW-0812">Transmembrane</keyword>
<keyword evidence="4 7" id="KW-0732">Signal</keyword>
<comment type="caution">
    <text evidence="9">The sequence shown here is derived from an EMBL/GenBank/DDBJ whole genome shotgun (WGS) entry which is preliminary data.</text>
</comment>
<dbReference type="InterPro" id="IPR039910">
    <property type="entry name" value="D15-like"/>
</dbReference>
<feature type="chain" id="PRO_5020833802" evidence="7">
    <location>
        <begin position="20"/>
        <end position="574"/>
    </location>
</feature>
<keyword evidence="10" id="KW-1185">Reference proteome</keyword>
<dbReference type="PANTHER" id="PTHR12815:SF47">
    <property type="entry name" value="TRANSLOCATION AND ASSEMBLY MODULE SUBUNIT TAMA"/>
    <property type="match status" value="1"/>
</dbReference>
<evidence type="ECO:0000256" key="7">
    <source>
        <dbReference type="SAM" id="SignalP"/>
    </source>
</evidence>
<dbReference type="EMBL" id="SNYM01000015">
    <property type="protein sequence ID" value="TDQ46087.1"/>
    <property type="molecule type" value="Genomic_DNA"/>
</dbReference>
<reference evidence="9 10" key="1">
    <citation type="submission" date="2019-03" db="EMBL/GenBank/DDBJ databases">
        <title>Genomic Encyclopedia of Type Strains, Phase IV (KMG-IV): sequencing the most valuable type-strain genomes for metagenomic binning, comparative biology and taxonomic classification.</title>
        <authorList>
            <person name="Goeker M."/>
        </authorList>
    </citation>
    <scope>NUCLEOTIDE SEQUENCE [LARGE SCALE GENOMIC DNA]</scope>
    <source>
        <strain evidence="9 10">DSM 103792</strain>
    </source>
</reference>